<name>A0A7X6HFK9_9MICC</name>
<organism evidence="1 2">
    <name type="scientific">Arthrobacter mobilis</name>
    <dbReference type="NCBI Taxonomy" id="2724944"/>
    <lineage>
        <taxon>Bacteria</taxon>
        <taxon>Bacillati</taxon>
        <taxon>Actinomycetota</taxon>
        <taxon>Actinomycetes</taxon>
        <taxon>Micrococcales</taxon>
        <taxon>Micrococcaceae</taxon>
        <taxon>Arthrobacter</taxon>
    </lineage>
</organism>
<evidence type="ECO:0000313" key="1">
    <source>
        <dbReference type="EMBL" id="NKX56247.1"/>
    </source>
</evidence>
<protein>
    <submittedName>
        <fullName evidence="1">Uncharacterized protein</fullName>
    </submittedName>
</protein>
<dbReference type="AlphaFoldDB" id="A0A7X6HFK9"/>
<gene>
    <name evidence="1" type="ORF">HGG74_17280</name>
</gene>
<dbReference type="RefSeq" id="WP_168488383.1">
    <property type="nucleotide sequence ID" value="NZ_JAAZSQ010000021.1"/>
</dbReference>
<evidence type="ECO:0000313" key="2">
    <source>
        <dbReference type="Proteomes" id="UP000544090"/>
    </source>
</evidence>
<accession>A0A7X6HFK9</accession>
<comment type="caution">
    <text evidence="1">The sequence shown here is derived from an EMBL/GenBank/DDBJ whole genome shotgun (WGS) entry which is preliminary data.</text>
</comment>
<keyword evidence="2" id="KW-1185">Reference proteome</keyword>
<dbReference type="EMBL" id="JAAZSQ010000021">
    <property type="protein sequence ID" value="NKX56247.1"/>
    <property type="molecule type" value="Genomic_DNA"/>
</dbReference>
<proteinExistence type="predicted"/>
<reference evidence="1 2" key="1">
    <citation type="submission" date="2020-04" db="EMBL/GenBank/DDBJ databases">
        <title>Arthrobacter sp. nov.</title>
        <authorList>
            <person name="Liu S."/>
        </authorList>
    </citation>
    <scope>NUCLEOTIDE SEQUENCE [LARGE SCALE GENOMIC DNA]</scope>
    <source>
        <strain evidence="1 2">E918</strain>
    </source>
</reference>
<dbReference type="Proteomes" id="UP000544090">
    <property type="component" value="Unassembled WGS sequence"/>
</dbReference>
<sequence>MRAGSILGLLVVVWLAIGVLAAAQRGYFGAPPENCAQAGTVAAAIAAGPLNYTGLNPKVECELPQPSP</sequence>